<dbReference type="EMBL" id="VSRR010001051">
    <property type="protein sequence ID" value="MPC22097.1"/>
    <property type="molecule type" value="Genomic_DNA"/>
</dbReference>
<sequence length="80" mass="8302">MSYLGEASLTSCPGPRRVTGGAGGWQGAARGSEGEAASVSPPWEVVGGVSARVDGREGIGSRAEQYRPTGTLRRWVLEGR</sequence>
<organism evidence="2 3">
    <name type="scientific">Portunus trituberculatus</name>
    <name type="common">Swimming crab</name>
    <name type="synonym">Neptunus trituberculatus</name>
    <dbReference type="NCBI Taxonomy" id="210409"/>
    <lineage>
        <taxon>Eukaryota</taxon>
        <taxon>Metazoa</taxon>
        <taxon>Ecdysozoa</taxon>
        <taxon>Arthropoda</taxon>
        <taxon>Crustacea</taxon>
        <taxon>Multicrustacea</taxon>
        <taxon>Malacostraca</taxon>
        <taxon>Eumalacostraca</taxon>
        <taxon>Eucarida</taxon>
        <taxon>Decapoda</taxon>
        <taxon>Pleocyemata</taxon>
        <taxon>Brachyura</taxon>
        <taxon>Eubrachyura</taxon>
        <taxon>Portunoidea</taxon>
        <taxon>Portunidae</taxon>
        <taxon>Portuninae</taxon>
        <taxon>Portunus</taxon>
    </lineage>
</organism>
<dbReference type="Proteomes" id="UP000324222">
    <property type="component" value="Unassembled WGS sequence"/>
</dbReference>
<gene>
    <name evidence="2" type="ORF">E2C01_015103</name>
</gene>
<dbReference type="AlphaFoldDB" id="A0A5B7DLT9"/>
<comment type="caution">
    <text evidence="2">The sequence shown here is derived from an EMBL/GenBank/DDBJ whole genome shotgun (WGS) entry which is preliminary data.</text>
</comment>
<protein>
    <submittedName>
        <fullName evidence="2">Uncharacterized protein</fullName>
    </submittedName>
</protein>
<feature type="region of interest" description="Disordered" evidence="1">
    <location>
        <begin position="1"/>
        <end position="41"/>
    </location>
</feature>
<accession>A0A5B7DLT9</accession>
<reference evidence="2 3" key="1">
    <citation type="submission" date="2019-05" db="EMBL/GenBank/DDBJ databases">
        <title>Another draft genome of Portunus trituberculatus and its Hox gene families provides insights of decapod evolution.</title>
        <authorList>
            <person name="Jeong J.-H."/>
            <person name="Song I."/>
            <person name="Kim S."/>
            <person name="Choi T."/>
            <person name="Kim D."/>
            <person name="Ryu S."/>
            <person name="Kim W."/>
        </authorList>
    </citation>
    <scope>NUCLEOTIDE SEQUENCE [LARGE SCALE GENOMIC DNA]</scope>
    <source>
        <tissue evidence="2">Muscle</tissue>
    </source>
</reference>
<evidence type="ECO:0000313" key="3">
    <source>
        <dbReference type="Proteomes" id="UP000324222"/>
    </source>
</evidence>
<evidence type="ECO:0000313" key="2">
    <source>
        <dbReference type="EMBL" id="MPC22097.1"/>
    </source>
</evidence>
<feature type="compositionally biased region" description="Low complexity" evidence="1">
    <location>
        <begin position="27"/>
        <end position="38"/>
    </location>
</feature>
<name>A0A5B7DLT9_PORTR</name>
<proteinExistence type="predicted"/>
<evidence type="ECO:0000256" key="1">
    <source>
        <dbReference type="SAM" id="MobiDB-lite"/>
    </source>
</evidence>
<keyword evidence="3" id="KW-1185">Reference proteome</keyword>